<proteinExistence type="predicted"/>
<sequence length="171" mass="18710">MLNTLQHTPLWVYAVFLVLCCYGIKALSPTEESKTSLRVTPPILLGWSLYSLNLSLSPAASLCCWLVAVVLGGLSALVIFQSKGVELNKPKTGLVVPGTAKTLVLYLLFFSVNYYFGYQDDVHPEQAATLEMLLLKASASGFVCGLISGRSLKFYRVLSALQSQRQQMAID</sequence>
<reference evidence="2 3" key="1">
    <citation type="journal article" date="2019" name="Environ. Microbiol.">
        <title>Species interactions and distinct microbial communities in high Arctic permafrost affected cryosols are associated with the CH4 and CO2 gas fluxes.</title>
        <authorList>
            <person name="Altshuler I."/>
            <person name="Hamel J."/>
            <person name="Turney S."/>
            <person name="Magnuson E."/>
            <person name="Levesque R."/>
            <person name="Greer C."/>
            <person name="Whyte L.G."/>
        </authorList>
    </citation>
    <scope>NUCLEOTIDE SEQUENCE [LARGE SCALE GENOMIC DNA]</scope>
    <source>
        <strain evidence="2 3">E3</strain>
    </source>
</reference>
<keyword evidence="1" id="KW-0812">Transmembrane</keyword>
<feature type="transmembrane region" description="Helical" evidence="1">
    <location>
        <begin position="128"/>
        <end position="147"/>
    </location>
</feature>
<dbReference type="AlphaFoldDB" id="A0A502HSJ4"/>
<evidence type="ECO:0000313" key="3">
    <source>
        <dbReference type="Proteomes" id="UP000317933"/>
    </source>
</evidence>
<dbReference type="RefSeq" id="WP_140668469.1">
    <property type="nucleotide sequence ID" value="NZ_RCZE01000007.1"/>
</dbReference>
<accession>A0A502HSJ4</accession>
<comment type="caution">
    <text evidence="2">The sequence shown here is derived from an EMBL/GenBank/DDBJ whole genome shotgun (WGS) entry which is preliminary data.</text>
</comment>
<evidence type="ECO:0000313" key="2">
    <source>
        <dbReference type="EMBL" id="TPG76783.1"/>
    </source>
</evidence>
<organism evidence="2 3">
    <name type="scientific">Pseudomonas arsenicoxydans</name>
    <dbReference type="NCBI Taxonomy" id="702115"/>
    <lineage>
        <taxon>Bacteria</taxon>
        <taxon>Pseudomonadati</taxon>
        <taxon>Pseudomonadota</taxon>
        <taxon>Gammaproteobacteria</taxon>
        <taxon>Pseudomonadales</taxon>
        <taxon>Pseudomonadaceae</taxon>
        <taxon>Pseudomonas</taxon>
    </lineage>
</organism>
<dbReference type="Proteomes" id="UP000317933">
    <property type="component" value="Unassembled WGS sequence"/>
</dbReference>
<feature type="transmembrane region" description="Helical" evidence="1">
    <location>
        <begin position="92"/>
        <end position="116"/>
    </location>
</feature>
<keyword evidence="1" id="KW-0472">Membrane</keyword>
<dbReference type="EMBL" id="RCZE01000007">
    <property type="protein sequence ID" value="TPG76783.1"/>
    <property type="molecule type" value="Genomic_DNA"/>
</dbReference>
<evidence type="ECO:0008006" key="4">
    <source>
        <dbReference type="Google" id="ProtNLM"/>
    </source>
</evidence>
<gene>
    <name evidence="2" type="ORF">EAH78_16635</name>
</gene>
<evidence type="ECO:0000256" key="1">
    <source>
        <dbReference type="SAM" id="Phobius"/>
    </source>
</evidence>
<feature type="transmembrane region" description="Helical" evidence="1">
    <location>
        <begin position="59"/>
        <end position="80"/>
    </location>
</feature>
<keyword evidence="1" id="KW-1133">Transmembrane helix</keyword>
<protein>
    <recommendedName>
        <fullName evidence="4">DUF1453 domain-containing protein</fullName>
    </recommendedName>
</protein>
<name>A0A502HSJ4_9PSED</name>